<dbReference type="eggNOG" id="arCOG08858">
    <property type="taxonomic scope" value="Archaea"/>
</dbReference>
<protein>
    <submittedName>
        <fullName evidence="1">Uncharacterized protein</fullName>
    </submittedName>
</protein>
<reference evidence="1 2" key="1">
    <citation type="journal article" date="2012" name="J. Bacteriol.">
        <title>Complete genome sequence of strain 1860, a crenarchaeon of the genus pyrobaculum able to grow with various electron acceptors.</title>
        <authorList>
            <person name="Mardanov A.V."/>
            <person name="Gumerov V.M."/>
            <person name="Slobodkina G.B."/>
            <person name="Beletsky A.V."/>
            <person name="Bonch-Osmolovskaya E.A."/>
            <person name="Ravin N.V."/>
            <person name="Skryabin K.G."/>
        </authorList>
    </citation>
    <scope>NUCLEOTIDE SEQUENCE [LARGE SCALE GENOMIC DNA]</scope>
    <source>
        <strain evidence="1 2">1860</strain>
    </source>
</reference>
<dbReference type="KEGG" id="pyr:P186_1123"/>
<keyword evidence="2" id="KW-1185">Reference proteome</keyword>
<dbReference type="EMBL" id="CP003098">
    <property type="protein sequence ID" value="AET32556.1"/>
    <property type="molecule type" value="Genomic_DNA"/>
</dbReference>
<evidence type="ECO:0000313" key="1">
    <source>
        <dbReference type="EMBL" id="AET32556.1"/>
    </source>
</evidence>
<dbReference type="AlphaFoldDB" id="G7VCD6"/>
<evidence type="ECO:0000313" key="2">
    <source>
        <dbReference type="Proteomes" id="UP000005867"/>
    </source>
</evidence>
<dbReference type="BioCyc" id="PSP1104324:GJSN-1095-MONOMER"/>
<dbReference type="RefSeq" id="WP_014288384.1">
    <property type="nucleotide sequence ID" value="NC_016645.1"/>
</dbReference>
<gene>
    <name evidence="1" type="ORF">P186_1123</name>
</gene>
<dbReference type="Proteomes" id="UP000005867">
    <property type="component" value="Chromosome"/>
</dbReference>
<name>G7VCD6_9CREN</name>
<organism evidence="1 2">
    <name type="scientific">Pyrobaculum ferrireducens</name>
    <dbReference type="NCBI Taxonomy" id="1104324"/>
    <lineage>
        <taxon>Archaea</taxon>
        <taxon>Thermoproteota</taxon>
        <taxon>Thermoprotei</taxon>
        <taxon>Thermoproteales</taxon>
        <taxon>Thermoproteaceae</taxon>
        <taxon>Pyrobaculum</taxon>
    </lineage>
</organism>
<proteinExistence type="predicted"/>
<dbReference type="HOGENOM" id="CLU_1192660_0_0_2"/>
<sequence>MKKLTTTAIATLAVLIAVGVAFALWADVLKIHVEVQTGDVDVEFGDTFTITEYVGFPDGSGGWNFVQEDSDSEAKDVGDCQVQLVEIENEEDTSLGTSAGDNDLDLEITLSNAYPGYRCDVQFEVQNTGSIPVKLYFYDSDNNRITLPATINIGGGAVICELSGTDEAQVHPDDSATYTLSCVVQQSAAEDSTYSTQIYIQARQWNEPP</sequence>
<dbReference type="STRING" id="1104324.P186_1123"/>
<dbReference type="OrthoDB" id="17990at2157"/>
<dbReference type="GeneID" id="11595377"/>
<accession>G7VCD6</accession>